<dbReference type="SMART" id="SM01130">
    <property type="entry name" value="DHDPS"/>
    <property type="match status" value="1"/>
</dbReference>
<dbReference type="InterPro" id="IPR013785">
    <property type="entry name" value="Aldolase_TIM"/>
</dbReference>
<dbReference type="Proteomes" id="UP001596548">
    <property type="component" value="Unassembled WGS sequence"/>
</dbReference>
<comment type="similarity">
    <text evidence="1 3">Belongs to the DapA family.</text>
</comment>
<keyword evidence="5" id="KW-1185">Reference proteome</keyword>
<dbReference type="PRINTS" id="PR00146">
    <property type="entry name" value="DHPICSNTHASE"/>
</dbReference>
<organism evidence="4 5">
    <name type="scientific">Paractinoplanes rhizophilus</name>
    <dbReference type="NCBI Taxonomy" id="1416877"/>
    <lineage>
        <taxon>Bacteria</taxon>
        <taxon>Bacillati</taxon>
        <taxon>Actinomycetota</taxon>
        <taxon>Actinomycetes</taxon>
        <taxon>Micromonosporales</taxon>
        <taxon>Micromonosporaceae</taxon>
        <taxon>Paractinoplanes</taxon>
    </lineage>
</organism>
<dbReference type="InterPro" id="IPR002220">
    <property type="entry name" value="DapA-like"/>
</dbReference>
<dbReference type="PANTHER" id="PTHR12128">
    <property type="entry name" value="DIHYDRODIPICOLINATE SYNTHASE"/>
    <property type="match status" value="1"/>
</dbReference>
<name>A0ABW2HPI8_9ACTN</name>
<evidence type="ECO:0000313" key="5">
    <source>
        <dbReference type="Proteomes" id="UP001596548"/>
    </source>
</evidence>
<dbReference type="PIRSF" id="PIRSF001365">
    <property type="entry name" value="DHDPS"/>
    <property type="match status" value="1"/>
</dbReference>
<comment type="caution">
    <text evidence="4">The sequence shown here is derived from an EMBL/GenBank/DDBJ whole genome shotgun (WGS) entry which is preliminary data.</text>
</comment>
<evidence type="ECO:0000256" key="3">
    <source>
        <dbReference type="PIRNR" id="PIRNR001365"/>
    </source>
</evidence>
<evidence type="ECO:0000256" key="1">
    <source>
        <dbReference type="ARBA" id="ARBA00007592"/>
    </source>
</evidence>
<reference evidence="5" key="1">
    <citation type="journal article" date="2019" name="Int. J. Syst. Evol. Microbiol.">
        <title>The Global Catalogue of Microorganisms (GCM) 10K type strain sequencing project: providing services to taxonomists for standard genome sequencing and annotation.</title>
        <authorList>
            <consortium name="The Broad Institute Genomics Platform"/>
            <consortium name="The Broad Institute Genome Sequencing Center for Infectious Disease"/>
            <person name="Wu L."/>
            <person name="Ma J."/>
        </authorList>
    </citation>
    <scope>NUCLEOTIDE SEQUENCE [LARGE SCALE GENOMIC DNA]</scope>
    <source>
        <strain evidence="5">XZYJT-10</strain>
    </source>
</reference>
<dbReference type="PANTHER" id="PTHR12128:SF66">
    <property type="entry name" value="4-HYDROXY-2-OXOGLUTARATE ALDOLASE, MITOCHONDRIAL"/>
    <property type="match status" value="1"/>
</dbReference>
<evidence type="ECO:0000313" key="4">
    <source>
        <dbReference type="EMBL" id="MFC7275017.1"/>
    </source>
</evidence>
<dbReference type="Pfam" id="PF00701">
    <property type="entry name" value="DHDPS"/>
    <property type="match status" value="1"/>
</dbReference>
<keyword evidence="2 3" id="KW-0456">Lyase</keyword>
<evidence type="ECO:0000256" key="2">
    <source>
        <dbReference type="ARBA" id="ARBA00023239"/>
    </source>
</evidence>
<dbReference type="EMBL" id="JBHTBJ010000007">
    <property type="protein sequence ID" value="MFC7275017.1"/>
    <property type="molecule type" value="Genomic_DNA"/>
</dbReference>
<accession>A0ABW2HPI8</accession>
<protein>
    <submittedName>
        <fullName evidence="4">Dihydrodipicolinate synthase family protein</fullName>
    </submittedName>
</protein>
<gene>
    <name evidence="4" type="ORF">ACFQS1_13560</name>
</gene>
<dbReference type="RefSeq" id="WP_378967648.1">
    <property type="nucleotide sequence ID" value="NZ_JBHTBJ010000007.1"/>
</dbReference>
<sequence length="292" mass="30418">MLYVPVITPFDDQGEVAWRSLEALAHELLTDGATGLVALGTTAEPGSLTTAERRDVLDLLAAVCREHGAPLIVGANDPDQLRVLADRPAVTGALSLVPPFLRPGPEGVRAHFEHLAALSPVPLVVYHVPYRTAQPLPAAALHRLAAIPNVTAIKLAPGAIDADVVAFLASPPPDLTILAGDDVLLSPLLAMGAHGGILACAHVDTASYARLIAAWRQGDLAAARALGHRLATLSAALFAEPNPTVIKAVLHADGRIPTANVRRPLVKAATPAAFPGRRSPDWAARTPVPPRA</sequence>
<proteinExistence type="inferred from homology"/>
<dbReference type="Gene3D" id="3.20.20.70">
    <property type="entry name" value="Aldolase class I"/>
    <property type="match status" value="1"/>
</dbReference>
<dbReference type="SUPFAM" id="SSF51569">
    <property type="entry name" value="Aldolase"/>
    <property type="match status" value="1"/>
</dbReference>